<gene>
    <name evidence="1" type="ORF">ISF_02277</name>
</gene>
<proteinExistence type="predicted"/>
<dbReference type="EMBL" id="AZHB01000004">
    <property type="protein sequence ID" value="OAA70303.1"/>
    <property type="molecule type" value="Genomic_DNA"/>
</dbReference>
<sequence>MPTIKQILAIIEYHKDLSESQQREHTEHGYHQAKSHMREILYFINQYQVPDKEGLRKYAEEQIKRCDEKLKEIKGKGKLRKVIDKFCANTN</sequence>
<evidence type="ECO:0000313" key="2">
    <source>
        <dbReference type="Proteomes" id="UP000076744"/>
    </source>
</evidence>
<reference evidence="1 2" key="1">
    <citation type="journal article" date="2016" name="Genome Biol. Evol.">
        <title>Divergent and convergent evolution of fungal pathogenicity.</title>
        <authorList>
            <person name="Shang Y."/>
            <person name="Xiao G."/>
            <person name="Zheng P."/>
            <person name="Cen K."/>
            <person name="Zhan S."/>
            <person name="Wang C."/>
        </authorList>
    </citation>
    <scope>NUCLEOTIDE SEQUENCE [LARGE SCALE GENOMIC DNA]</scope>
    <source>
        <strain evidence="1 2">ARSEF 2679</strain>
    </source>
</reference>
<organism evidence="1 2">
    <name type="scientific">Cordyceps fumosorosea (strain ARSEF 2679)</name>
    <name type="common">Isaria fumosorosea</name>
    <dbReference type="NCBI Taxonomy" id="1081104"/>
    <lineage>
        <taxon>Eukaryota</taxon>
        <taxon>Fungi</taxon>
        <taxon>Dikarya</taxon>
        <taxon>Ascomycota</taxon>
        <taxon>Pezizomycotina</taxon>
        <taxon>Sordariomycetes</taxon>
        <taxon>Hypocreomycetidae</taxon>
        <taxon>Hypocreales</taxon>
        <taxon>Cordycipitaceae</taxon>
        <taxon>Cordyceps</taxon>
    </lineage>
</organism>
<dbReference type="GeneID" id="30018569"/>
<dbReference type="RefSeq" id="XP_018706590.1">
    <property type="nucleotide sequence ID" value="XM_018845883.1"/>
</dbReference>
<comment type="caution">
    <text evidence="1">The sequence shown here is derived from an EMBL/GenBank/DDBJ whole genome shotgun (WGS) entry which is preliminary data.</text>
</comment>
<dbReference type="Proteomes" id="UP000076744">
    <property type="component" value="Unassembled WGS sequence"/>
</dbReference>
<keyword evidence="2" id="KW-1185">Reference proteome</keyword>
<evidence type="ECO:0000313" key="1">
    <source>
        <dbReference type="EMBL" id="OAA70303.1"/>
    </source>
</evidence>
<name>A0A168BM96_CORFA</name>
<protein>
    <submittedName>
        <fullName evidence="1">Uncharacterized protein</fullName>
    </submittedName>
</protein>
<accession>A0A168BM96</accession>
<dbReference type="AlphaFoldDB" id="A0A168BM96"/>